<feature type="transmembrane region" description="Helical" evidence="1">
    <location>
        <begin position="30"/>
        <end position="48"/>
    </location>
</feature>
<keyword evidence="1" id="KW-0812">Transmembrane</keyword>
<name>A0A7X5RMQ4_9ALTE</name>
<sequence length="70" mass="7586">MNTIRILGVILGLVFMSIYGYVFLTEHLAALGSVLGFLVGILFIRFGVTGKDSVQSLFKKLTGRSFSNGT</sequence>
<organism evidence="2 3">
    <name type="scientific">Alteromonas profundi</name>
    <dbReference type="NCBI Taxonomy" id="2696062"/>
    <lineage>
        <taxon>Bacteria</taxon>
        <taxon>Pseudomonadati</taxon>
        <taxon>Pseudomonadota</taxon>
        <taxon>Gammaproteobacteria</taxon>
        <taxon>Alteromonadales</taxon>
        <taxon>Alteromonadaceae</taxon>
        <taxon>Alteromonas/Salinimonas group</taxon>
        <taxon>Alteromonas</taxon>
    </lineage>
</organism>
<evidence type="ECO:0000256" key="1">
    <source>
        <dbReference type="SAM" id="Phobius"/>
    </source>
</evidence>
<protein>
    <submittedName>
        <fullName evidence="2">Uncharacterized protein</fullName>
    </submittedName>
</protein>
<proteinExistence type="predicted"/>
<dbReference type="Proteomes" id="UP000470213">
    <property type="component" value="Unassembled WGS sequence"/>
</dbReference>
<dbReference type="AlphaFoldDB" id="A0A7X5RMQ4"/>
<gene>
    <name evidence="2" type="ORF">GTH32_19015</name>
</gene>
<keyword evidence="1" id="KW-0472">Membrane</keyword>
<keyword evidence="3" id="KW-1185">Reference proteome</keyword>
<accession>A0A7X5RMQ4</accession>
<evidence type="ECO:0000313" key="2">
    <source>
        <dbReference type="EMBL" id="NDV93257.1"/>
    </source>
</evidence>
<keyword evidence="1" id="KW-1133">Transmembrane helix</keyword>
<reference evidence="2 3" key="1">
    <citation type="submission" date="2020-01" db="EMBL/GenBank/DDBJ databases">
        <authorList>
            <person name="Chen J."/>
            <person name="Zhu S."/>
            <person name="Yang J."/>
        </authorList>
    </citation>
    <scope>NUCLEOTIDE SEQUENCE [LARGE SCALE GENOMIC DNA]</scope>
    <source>
        <strain evidence="2 3">345S023</strain>
    </source>
</reference>
<evidence type="ECO:0000313" key="3">
    <source>
        <dbReference type="Proteomes" id="UP000470213"/>
    </source>
</evidence>
<dbReference type="RefSeq" id="WP_163088760.1">
    <property type="nucleotide sequence ID" value="NZ_JAAAWN010000064.1"/>
</dbReference>
<comment type="caution">
    <text evidence="2">The sequence shown here is derived from an EMBL/GenBank/DDBJ whole genome shotgun (WGS) entry which is preliminary data.</text>
</comment>
<dbReference type="EMBL" id="JAAAWN010000064">
    <property type="protein sequence ID" value="NDV93257.1"/>
    <property type="molecule type" value="Genomic_DNA"/>
</dbReference>
<feature type="transmembrane region" description="Helical" evidence="1">
    <location>
        <begin position="7"/>
        <end position="24"/>
    </location>
</feature>